<organism evidence="2 3">
    <name type="scientific">Stephania cephalantha</name>
    <dbReference type="NCBI Taxonomy" id="152367"/>
    <lineage>
        <taxon>Eukaryota</taxon>
        <taxon>Viridiplantae</taxon>
        <taxon>Streptophyta</taxon>
        <taxon>Embryophyta</taxon>
        <taxon>Tracheophyta</taxon>
        <taxon>Spermatophyta</taxon>
        <taxon>Magnoliopsida</taxon>
        <taxon>Ranunculales</taxon>
        <taxon>Menispermaceae</taxon>
        <taxon>Menispermoideae</taxon>
        <taxon>Cissampelideae</taxon>
        <taxon>Stephania</taxon>
    </lineage>
</organism>
<keyword evidence="3" id="KW-1185">Reference proteome</keyword>
<feature type="compositionally biased region" description="Basic and acidic residues" evidence="1">
    <location>
        <begin position="1"/>
        <end position="10"/>
    </location>
</feature>
<name>A0AAP0PWB7_9MAGN</name>
<comment type="caution">
    <text evidence="2">The sequence shown here is derived from an EMBL/GenBank/DDBJ whole genome shotgun (WGS) entry which is preliminary data.</text>
</comment>
<evidence type="ECO:0000313" key="2">
    <source>
        <dbReference type="EMBL" id="KAK9158828.1"/>
    </source>
</evidence>
<gene>
    <name evidence="2" type="ORF">Scep_005402</name>
</gene>
<dbReference type="EMBL" id="JBBNAG010000002">
    <property type="protein sequence ID" value="KAK9158828.1"/>
    <property type="molecule type" value="Genomic_DNA"/>
</dbReference>
<protein>
    <submittedName>
        <fullName evidence="2">Uncharacterized protein</fullName>
    </submittedName>
</protein>
<evidence type="ECO:0000256" key="1">
    <source>
        <dbReference type="SAM" id="MobiDB-lite"/>
    </source>
</evidence>
<reference evidence="2 3" key="1">
    <citation type="submission" date="2024-01" db="EMBL/GenBank/DDBJ databases">
        <title>Genome assemblies of Stephania.</title>
        <authorList>
            <person name="Yang L."/>
        </authorList>
    </citation>
    <scope>NUCLEOTIDE SEQUENCE [LARGE SCALE GENOMIC DNA]</scope>
    <source>
        <strain evidence="2">JXDWG</strain>
        <tissue evidence="2">Leaf</tissue>
    </source>
</reference>
<proteinExistence type="predicted"/>
<dbReference type="AlphaFoldDB" id="A0AAP0PWB7"/>
<dbReference type="Proteomes" id="UP001419268">
    <property type="component" value="Unassembled WGS sequence"/>
</dbReference>
<sequence length="49" mass="5072">MEAEPGRGGDGRGVSPAIESTGGWGGEQPQPQTPNHRLIEPVFTGSIRG</sequence>
<accession>A0AAP0PWB7</accession>
<feature type="region of interest" description="Disordered" evidence="1">
    <location>
        <begin position="1"/>
        <end position="37"/>
    </location>
</feature>
<evidence type="ECO:0000313" key="3">
    <source>
        <dbReference type="Proteomes" id="UP001419268"/>
    </source>
</evidence>